<feature type="repeat" description="WD" evidence="3">
    <location>
        <begin position="721"/>
        <end position="762"/>
    </location>
</feature>
<dbReference type="Pfam" id="PF00400">
    <property type="entry name" value="WD40"/>
    <property type="match status" value="12"/>
</dbReference>
<dbReference type="SMART" id="SM00320">
    <property type="entry name" value="WD40"/>
    <property type="match status" value="14"/>
</dbReference>
<evidence type="ECO:0000313" key="6">
    <source>
        <dbReference type="EMBL" id="GHF54791.1"/>
    </source>
</evidence>
<sequence>MDGTRRDRGDEAEGTTPPAPERPGELLRRLRREQGFTLAELARRAFYSKGYLSKVENGEKPLTHELARVCDQVLDTGGLLEEALRPVAQDSAGGARDDDACPYPGLSPFGVEDARWFFGREEAVAGLVSQLAERLRTPGPLLVMAPSGAGKSSLLRAGLLPALARGVLPVPGSQTWPVALLTPGRRPVEALLDRTAMVTGASRRLLEKALGEGGDALAAAVGAAVGTGDAAVSLIVVVDQFEETFMLCPDEAEQQEFVQALLALTRQPEGSGRAVPPALVVLGVRADFYERCLAFPGLAASMQRGHVTLGPMGDAQLRDAITGPAREAGLELEPGLAEILLRDTGLVHGRAVPARAAPAGALPLLSHALLSTWQHRENGTLTVDGYRLTGGICGAVAATAERAYASLPPHQQETARYVLLHLVQVGEHRQTSRRARRTELLDIGGADHEAADHAADHAMDHEADHAADRAGDAEAVVETFTRARLLLVDADHVEVAHEALLDAWPRLRQWIDEDRAALRTRQALADAAVTWEQEGRDTSLLYRGSRLAAALEAAAGPRARAALTSTARAFLQASADQETDRQLTEQRRLRRLRALISGLATLLVLSLLAGAVAVHQSRVADDQRRIAESRELAARAGGMMQDQPEAAMLLALSAYRRSPTTEARSSLLSTYAQFPGNQLAGHTDDVWAVTFSPDGRTMATASDDHTAKLWDTATGGLVATLAGHTDRVAGVAYSPDGRTLATVGRDRTAKLWDTGTHRLVATLTGHSSGVNGVAFRPDGRTLATASDDGTVRLWDVATHRQAAVLTTGDSTVRRVAFSPDGRTLAAAYSDRKARLWDVDARRVTATLAGHTNTVTAVAFSPDGRTLATGSSDRTARLWDLESYRTTATFEGHADMVWSVAFSPDGRTLATAAVNDGTARLWDTTTHRATGTLAGAGLISAVAFGPDGRSMATVAETGQRGVTPPLQLWNATTHEKARTLTGSGESTTAVAVSPDGRTLAAGDSHGSVFVWDIAGHRLVTPLTGPTGAVTSLVFSPDGSTLAGTGEDGTTRLWDMSRREEPKEAATLTGHSGSVRAAAFSPDGRTLATAGSDHSTRLWDTRSHDQVAVLDGEPDAVGSVAFSPDGRTLATGSHDGTIRLWDLRSRTVVTTLARDGQMCRAYTLAFSPDGRTLAATSCDITLWSTDTHQRIARLTGHTETTSRLAYAPDGRTLATAGYDRTVRLWDTQSHQPVATLTGTGGYVSGLAYAPGSHLLATTNTDRAVRLWELDPETVAARVCTLSGEHRWRETVRASSQRNPCD</sequence>
<feature type="domain" description="HTH cro/C1-type" evidence="5">
    <location>
        <begin position="27"/>
        <end position="71"/>
    </location>
</feature>
<reference evidence="6" key="2">
    <citation type="submission" date="2020-09" db="EMBL/GenBank/DDBJ databases">
        <authorList>
            <person name="Sun Q."/>
            <person name="Ohkuma M."/>
        </authorList>
    </citation>
    <scope>NUCLEOTIDE SEQUENCE</scope>
    <source>
        <strain evidence="6">JCM 4059</strain>
    </source>
</reference>
<dbReference type="InterPro" id="IPR036322">
    <property type="entry name" value="WD40_repeat_dom_sf"/>
</dbReference>
<keyword evidence="1 3" id="KW-0853">WD repeat</keyword>
<dbReference type="InterPro" id="IPR049052">
    <property type="entry name" value="nSTAND1"/>
</dbReference>
<feature type="repeat" description="WD" evidence="3">
    <location>
        <begin position="979"/>
        <end position="1020"/>
    </location>
</feature>
<dbReference type="GO" id="GO:0003677">
    <property type="term" value="F:DNA binding"/>
    <property type="evidence" value="ECO:0007669"/>
    <property type="project" value="InterPro"/>
</dbReference>
<reference evidence="6" key="1">
    <citation type="journal article" date="2014" name="Int. J. Syst. Evol. Microbiol.">
        <title>Complete genome sequence of Corynebacterium casei LMG S-19264T (=DSM 44701T), isolated from a smear-ripened cheese.</title>
        <authorList>
            <consortium name="US DOE Joint Genome Institute (JGI-PGF)"/>
            <person name="Walter F."/>
            <person name="Albersmeier A."/>
            <person name="Kalinowski J."/>
            <person name="Ruckert C."/>
        </authorList>
    </citation>
    <scope>NUCLEOTIDE SEQUENCE</scope>
    <source>
        <strain evidence="6">JCM 4059</strain>
    </source>
</reference>
<dbReference type="InterPro" id="IPR001387">
    <property type="entry name" value="Cro/C1-type_HTH"/>
</dbReference>
<dbReference type="Pfam" id="PF13560">
    <property type="entry name" value="HTH_31"/>
    <property type="match status" value="1"/>
</dbReference>
<evidence type="ECO:0000256" key="1">
    <source>
        <dbReference type="ARBA" id="ARBA00022574"/>
    </source>
</evidence>
<feature type="repeat" description="WD" evidence="3">
    <location>
        <begin position="1108"/>
        <end position="1149"/>
    </location>
</feature>
<dbReference type="PROSITE" id="PS50294">
    <property type="entry name" value="WD_REPEATS_REGION"/>
    <property type="match status" value="12"/>
</dbReference>
<feature type="repeat" description="WD" evidence="3">
    <location>
        <begin position="805"/>
        <end position="846"/>
    </location>
</feature>
<feature type="repeat" description="WD" evidence="3">
    <location>
        <begin position="1066"/>
        <end position="1107"/>
    </location>
</feature>
<keyword evidence="7" id="KW-1185">Reference proteome</keyword>
<dbReference type="Pfam" id="PF20703">
    <property type="entry name" value="nSTAND1"/>
    <property type="match status" value="1"/>
</dbReference>
<evidence type="ECO:0000313" key="7">
    <source>
        <dbReference type="Proteomes" id="UP000638313"/>
    </source>
</evidence>
<evidence type="ECO:0000256" key="4">
    <source>
        <dbReference type="SAM" id="MobiDB-lite"/>
    </source>
</evidence>
<dbReference type="Gene3D" id="1.10.260.40">
    <property type="entry name" value="lambda repressor-like DNA-binding domains"/>
    <property type="match status" value="1"/>
</dbReference>
<protein>
    <recommendedName>
        <fullName evidence="5">HTH cro/C1-type domain-containing protein</fullName>
    </recommendedName>
</protein>
<dbReference type="InterPro" id="IPR019775">
    <property type="entry name" value="WD40_repeat_CS"/>
</dbReference>
<dbReference type="InterPro" id="IPR027417">
    <property type="entry name" value="P-loop_NTPase"/>
</dbReference>
<feature type="region of interest" description="Disordered" evidence="4">
    <location>
        <begin position="1"/>
        <end position="27"/>
    </location>
</feature>
<feature type="repeat" description="WD" evidence="3">
    <location>
        <begin position="763"/>
        <end position="804"/>
    </location>
</feature>
<comment type="caution">
    <text evidence="6">The sequence shown here is derived from an EMBL/GenBank/DDBJ whole genome shotgun (WGS) entry which is preliminary data.</text>
</comment>
<name>A0A919EE70_9ACTN</name>
<feature type="compositionally biased region" description="Basic and acidic residues" evidence="4">
    <location>
        <begin position="1"/>
        <end position="11"/>
    </location>
</feature>
<dbReference type="InterPro" id="IPR010982">
    <property type="entry name" value="Lambda_DNA-bd_dom_sf"/>
</dbReference>
<feature type="repeat" description="WD" evidence="3">
    <location>
        <begin position="1192"/>
        <end position="1233"/>
    </location>
</feature>
<feature type="repeat" description="WD" evidence="3">
    <location>
        <begin position="889"/>
        <end position="931"/>
    </location>
</feature>
<dbReference type="SUPFAM" id="SSF47413">
    <property type="entry name" value="lambda repressor-like DNA-binding domains"/>
    <property type="match status" value="1"/>
</dbReference>
<dbReference type="EMBL" id="BNBD01000008">
    <property type="protein sequence ID" value="GHF54791.1"/>
    <property type="molecule type" value="Genomic_DNA"/>
</dbReference>
<evidence type="ECO:0000256" key="2">
    <source>
        <dbReference type="ARBA" id="ARBA00022737"/>
    </source>
</evidence>
<feature type="repeat" description="WD" evidence="3">
    <location>
        <begin position="1021"/>
        <end position="1062"/>
    </location>
</feature>
<dbReference type="Proteomes" id="UP000638313">
    <property type="component" value="Unassembled WGS sequence"/>
</dbReference>
<proteinExistence type="predicted"/>
<dbReference type="CDD" id="cd00200">
    <property type="entry name" value="WD40"/>
    <property type="match status" value="2"/>
</dbReference>
<dbReference type="SUPFAM" id="SSF50978">
    <property type="entry name" value="WD40 repeat-like"/>
    <property type="match status" value="2"/>
</dbReference>
<dbReference type="PANTHER" id="PTHR19879:SF9">
    <property type="entry name" value="TRANSCRIPTION INITIATION FACTOR TFIID SUBUNIT 5"/>
    <property type="match status" value="1"/>
</dbReference>
<accession>A0A919EE70</accession>
<organism evidence="6 7">
    <name type="scientific">Streptomyces mashuensis</name>
    <dbReference type="NCBI Taxonomy" id="33904"/>
    <lineage>
        <taxon>Bacteria</taxon>
        <taxon>Bacillati</taxon>
        <taxon>Actinomycetota</taxon>
        <taxon>Actinomycetes</taxon>
        <taxon>Kitasatosporales</taxon>
        <taxon>Streptomycetaceae</taxon>
        <taxon>Streptomyces</taxon>
    </lineage>
</organism>
<feature type="repeat" description="WD" evidence="3">
    <location>
        <begin position="1234"/>
        <end position="1275"/>
    </location>
</feature>
<dbReference type="InterPro" id="IPR015943">
    <property type="entry name" value="WD40/YVTN_repeat-like_dom_sf"/>
</dbReference>
<dbReference type="PANTHER" id="PTHR19879">
    <property type="entry name" value="TRANSCRIPTION INITIATION FACTOR TFIID"/>
    <property type="match status" value="1"/>
</dbReference>
<feature type="repeat" description="WD" evidence="3">
    <location>
        <begin position="679"/>
        <end position="720"/>
    </location>
</feature>
<dbReference type="CDD" id="cd00093">
    <property type="entry name" value="HTH_XRE"/>
    <property type="match status" value="1"/>
</dbReference>
<dbReference type="PROSITE" id="PS50082">
    <property type="entry name" value="WD_REPEATS_2"/>
    <property type="match status" value="12"/>
</dbReference>
<feature type="repeat" description="WD" evidence="3">
    <location>
        <begin position="847"/>
        <end position="888"/>
    </location>
</feature>
<gene>
    <name evidence="6" type="ORF">GCM10010218_40120</name>
</gene>
<dbReference type="Gene3D" id="2.130.10.10">
    <property type="entry name" value="YVTN repeat-like/Quinoprotein amine dehydrogenase"/>
    <property type="match status" value="5"/>
</dbReference>
<dbReference type="PRINTS" id="PR00320">
    <property type="entry name" value="GPROTEINBRPT"/>
</dbReference>
<dbReference type="InterPro" id="IPR020472">
    <property type="entry name" value="WD40_PAC1"/>
</dbReference>
<dbReference type="SMART" id="SM00530">
    <property type="entry name" value="HTH_XRE"/>
    <property type="match status" value="1"/>
</dbReference>
<dbReference type="PROSITE" id="PS50943">
    <property type="entry name" value="HTH_CROC1"/>
    <property type="match status" value="1"/>
</dbReference>
<dbReference type="InterPro" id="IPR001680">
    <property type="entry name" value="WD40_rpt"/>
</dbReference>
<keyword evidence="2" id="KW-0677">Repeat</keyword>
<dbReference type="SUPFAM" id="SSF52540">
    <property type="entry name" value="P-loop containing nucleoside triphosphate hydrolases"/>
    <property type="match status" value="1"/>
</dbReference>
<evidence type="ECO:0000259" key="5">
    <source>
        <dbReference type="PROSITE" id="PS50943"/>
    </source>
</evidence>
<dbReference type="PROSITE" id="PS00678">
    <property type="entry name" value="WD_REPEATS_1"/>
    <property type="match status" value="10"/>
</dbReference>
<evidence type="ECO:0000256" key="3">
    <source>
        <dbReference type="PROSITE-ProRule" id="PRU00221"/>
    </source>
</evidence>